<name>A0A5P2C755_STRVZ</name>
<reference evidence="2 3" key="1">
    <citation type="submission" date="2018-05" db="EMBL/GenBank/DDBJ databases">
        <title>Streptomyces venezuelae.</title>
        <authorList>
            <person name="Kim W."/>
            <person name="Lee N."/>
            <person name="Cho B.-K."/>
        </authorList>
    </citation>
    <scope>NUCLEOTIDE SEQUENCE [LARGE SCALE GENOMIC DNA]</scope>
    <source>
        <strain evidence="2 3">ATCC 14584</strain>
    </source>
</reference>
<accession>A0A5P2C755</accession>
<sequence length="65" mass="6930">MGDPSYDEFAMASTHESGGYPDAGNKYQVSSGDKCAQLYANPSGNSFGLFSDTREDKNGPSNTEK</sequence>
<feature type="compositionally biased region" description="Basic and acidic residues" evidence="1">
    <location>
        <begin position="52"/>
        <end position="65"/>
    </location>
</feature>
<protein>
    <submittedName>
        <fullName evidence="2">Uncharacterized protein</fullName>
    </submittedName>
</protein>
<gene>
    <name evidence="2" type="ORF">DEJ48_39020</name>
</gene>
<feature type="region of interest" description="Disordered" evidence="1">
    <location>
        <begin position="1"/>
        <end position="25"/>
    </location>
</feature>
<dbReference type="AlphaFoldDB" id="A0A5P2C755"/>
<evidence type="ECO:0000313" key="3">
    <source>
        <dbReference type="Proteomes" id="UP000322927"/>
    </source>
</evidence>
<dbReference type="EMBL" id="CP029192">
    <property type="protein sequence ID" value="QES38605.1"/>
    <property type="molecule type" value="Genomic_DNA"/>
</dbReference>
<proteinExistence type="predicted"/>
<evidence type="ECO:0000313" key="2">
    <source>
        <dbReference type="EMBL" id="QES38605.1"/>
    </source>
</evidence>
<organism evidence="2 3">
    <name type="scientific">Streptomyces venezuelae</name>
    <dbReference type="NCBI Taxonomy" id="54571"/>
    <lineage>
        <taxon>Bacteria</taxon>
        <taxon>Bacillati</taxon>
        <taxon>Actinomycetota</taxon>
        <taxon>Actinomycetes</taxon>
        <taxon>Kitasatosporales</taxon>
        <taxon>Streptomycetaceae</taxon>
        <taxon>Streptomyces</taxon>
    </lineage>
</organism>
<feature type="region of interest" description="Disordered" evidence="1">
    <location>
        <begin position="44"/>
        <end position="65"/>
    </location>
</feature>
<evidence type="ECO:0000256" key="1">
    <source>
        <dbReference type="SAM" id="MobiDB-lite"/>
    </source>
</evidence>
<dbReference type="Proteomes" id="UP000322927">
    <property type="component" value="Chromosome"/>
</dbReference>